<dbReference type="WBParaSite" id="SRDH1_59270.1">
    <property type="protein sequence ID" value="SRDH1_59270.1"/>
    <property type="gene ID" value="SRDH1_59270"/>
</dbReference>
<protein>
    <submittedName>
        <fullName evidence="2 3">Uncharacterized protein</fullName>
    </submittedName>
</protein>
<dbReference type="Proteomes" id="UP000050792">
    <property type="component" value="Unassembled WGS sequence"/>
</dbReference>
<keyword evidence="1" id="KW-1185">Reference proteome</keyword>
<evidence type="ECO:0000313" key="3">
    <source>
        <dbReference type="WBParaSite" id="SRDH1_59280.1"/>
    </source>
</evidence>
<evidence type="ECO:0000313" key="1">
    <source>
        <dbReference type="Proteomes" id="UP000050792"/>
    </source>
</evidence>
<dbReference type="WBParaSite" id="SRDH1_59280.1">
    <property type="protein sequence ID" value="SRDH1_59280.1"/>
    <property type="gene ID" value="SRDH1_59280"/>
</dbReference>
<dbReference type="AlphaFoldDB" id="A0AA85FPV1"/>
<sequence>MTGEIIVNKSMKTYKSTPIHSFMFSIHFIHVYKYTHMTLNSRHNCTPTMNSIKVLFICMCLYTIVKVIEADTEDKASAIQGEASEKIAKPTRKHSKLGRSLGRDKKILSTKLPDGAVKVEKPKPEQSGIILDLIAGLL</sequence>
<organism evidence="1 2">
    <name type="scientific">Schistosoma rodhaini</name>
    <dbReference type="NCBI Taxonomy" id="6188"/>
    <lineage>
        <taxon>Eukaryota</taxon>
        <taxon>Metazoa</taxon>
        <taxon>Spiralia</taxon>
        <taxon>Lophotrochozoa</taxon>
        <taxon>Platyhelminthes</taxon>
        <taxon>Trematoda</taxon>
        <taxon>Digenea</taxon>
        <taxon>Strigeidida</taxon>
        <taxon>Schistosomatoidea</taxon>
        <taxon>Schistosomatidae</taxon>
        <taxon>Schistosoma</taxon>
    </lineage>
</organism>
<accession>A0AA85FPV1</accession>
<evidence type="ECO:0000313" key="2">
    <source>
        <dbReference type="WBParaSite" id="SRDH1_59270.1"/>
    </source>
</evidence>
<proteinExistence type="predicted"/>
<name>A0AA85FPV1_9TREM</name>
<reference evidence="1" key="1">
    <citation type="submission" date="2022-06" db="EMBL/GenBank/DDBJ databases">
        <authorList>
            <person name="Berger JAMES D."/>
            <person name="Berger JAMES D."/>
        </authorList>
    </citation>
    <scope>NUCLEOTIDE SEQUENCE [LARGE SCALE GENOMIC DNA]</scope>
</reference>
<reference evidence="2 3" key="2">
    <citation type="submission" date="2023-11" db="UniProtKB">
        <authorList>
            <consortium name="WormBaseParasite"/>
        </authorList>
    </citation>
    <scope>IDENTIFICATION</scope>
</reference>